<dbReference type="Pfam" id="PF13358">
    <property type="entry name" value="DDE_3"/>
    <property type="match status" value="1"/>
</dbReference>
<dbReference type="InterPro" id="IPR036397">
    <property type="entry name" value="RNaseH_sf"/>
</dbReference>
<evidence type="ECO:0000259" key="1">
    <source>
        <dbReference type="Pfam" id="PF13358"/>
    </source>
</evidence>
<evidence type="ECO:0000313" key="3">
    <source>
        <dbReference type="Proteomes" id="UP000005237"/>
    </source>
</evidence>
<accession>A0A8R1EL28</accession>
<feature type="domain" description="Tc1-like transposase DDE" evidence="1">
    <location>
        <begin position="9"/>
        <end position="89"/>
    </location>
</feature>
<name>A0A8R1EL28_CAEJA</name>
<sequence>MDGAEQNVFLRRRDITHFWRRNRHHNFTFMSDGAPCHRARRTIRWLEDRRIPILDWPAYSSDINIIENVWGSMVHKIYEGNKSYVNVAQLKKAIVAA</sequence>
<dbReference type="EnsemblMetazoa" id="CJA37328.1">
    <property type="protein sequence ID" value="CJA37328.1"/>
    <property type="gene ID" value="WBGene00213175"/>
</dbReference>
<keyword evidence="3" id="KW-1185">Reference proteome</keyword>
<protein>
    <submittedName>
        <fullName evidence="2">DDE_3 domain-containing protein</fullName>
    </submittedName>
</protein>
<proteinExistence type="predicted"/>
<dbReference type="AlphaFoldDB" id="A0A8R1EL28"/>
<reference evidence="2" key="2">
    <citation type="submission" date="2022-06" db="UniProtKB">
        <authorList>
            <consortium name="EnsemblMetazoa"/>
        </authorList>
    </citation>
    <scope>IDENTIFICATION</scope>
    <source>
        <strain evidence="2">DF5081</strain>
    </source>
</reference>
<dbReference type="Gene3D" id="3.30.420.10">
    <property type="entry name" value="Ribonuclease H-like superfamily/Ribonuclease H"/>
    <property type="match status" value="1"/>
</dbReference>
<dbReference type="InterPro" id="IPR038717">
    <property type="entry name" value="Tc1-like_DDE_dom"/>
</dbReference>
<evidence type="ECO:0000313" key="2">
    <source>
        <dbReference type="EnsemblMetazoa" id="CJA37328.1"/>
    </source>
</evidence>
<organism evidence="2 3">
    <name type="scientific">Caenorhabditis japonica</name>
    <dbReference type="NCBI Taxonomy" id="281687"/>
    <lineage>
        <taxon>Eukaryota</taxon>
        <taxon>Metazoa</taxon>
        <taxon>Ecdysozoa</taxon>
        <taxon>Nematoda</taxon>
        <taxon>Chromadorea</taxon>
        <taxon>Rhabditida</taxon>
        <taxon>Rhabditina</taxon>
        <taxon>Rhabditomorpha</taxon>
        <taxon>Rhabditoidea</taxon>
        <taxon>Rhabditidae</taxon>
        <taxon>Peloderinae</taxon>
        <taxon>Caenorhabditis</taxon>
    </lineage>
</organism>
<dbReference type="Proteomes" id="UP000005237">
    <property type="component" value="Unassembled WGS sequence"/>
</dbReference>
<reference evidence="3" key="1">
    <citation type="submission" date="2010-08" db="EMBL/GenBank/DDBJ databases">
        <authorList>
            <consortium name="Caenorhabditis japonica Sequencing Consortium"/>
            <person name="Wilson R.K."/>
        </authorList>
    </citation>
    <scope>NUCLEOTIDE SEQUENCE [LARGE SCALE GENOMIC DNA]</scope>
    <source>
        <strain evidence="3">DF5081</strain>
    </source>
</reference>
<dbReference type="GO" id="GO:0003676">
    <property type="term" value="F:nucleic acid binding"/>
    <property type="evidence" value="ECO:0007669"/>
    <property type="project" value="InterPro"/>
</dbReference>